<reference evidence="2 3" key="1">
    <citation type="journal article" date="2018" name="BMC Genomics">
        <title>The genome of Naegleria lovaniensis, the basis for a comparative approach to unravel pathogenicity factors of the human pathogenic amoeba N. fowleri.</title>
        <authorList>
            <person name="Liechti N."/>
            <person name="Schurch N."/>
            <person name="Bruggmann R."/>
            <person name="Wittwer M."/>
        </authorList>
    </citation>
    <scope>NUCLEOTIDE SEQUENCE [LARGE SCALE GENOMIC DNA]</scope>
    <source>
        <strain evidence="2 3">ATCC 30569</strain>
    </source>
</reference>
<dbReference type="RefSeq" id="XP_044550975.1">
    <property type="nucleotide sequence ID" value="XM_044691390.1"/>
</dbReference>
<evidence type="ECO:0000313" key="2">
    <source>
        <dbReference type="EMBL" id="KAG2386983.1"/>
    </source>
</evidence>
<dbReference type="InterPro" id="IPR016181">
    <property type="entry name" value="Acyl_CoA_acyltransferase"/>
</dbReference>
<dbReference type="InterPro" id="IPR051531">
    <property type="entry name" value="N-acetyltransferase"/>
</dbReference>
<dbReference type="PROSITE" id="PS51186">
    <property type="entry name" value="GNAT"/>
    <property type="match status" value="1"/>
</dbReference>
<dbReference type="GO" id="GO:0016747">
    <property type="term" value="F:acyltransferase activity, transferring groups other than amino-acyl groups"/>
    <property type="evidence" value="ECO:0007669"/>
    <property type="project" value="InterPro"/>
</dbReference>
<dbReference type="GeneID" id="68094474"/>
<name>A0AA88GW99_NAELO</name>
<evidence type="ECO:0000259" key="1">
    <source>
        <dbReference type="PROSITE" id="PS51186"/>
    </source>
</evidence>
<keyword evidence="3" id="KW-1185">Reference proteome</keyword>
<organism evidence="2 3">
    <name type="scientific">Naegleria lovaniensis</name>
    <name type="common">Amoeba</name>
    <dbReference type="NCBI Taxonomy" id="51637"/>
    <lineage>
        <taxon>Eukaryota</taxon>
        <taxon>Discoba</taxon>
        <taxon>Heterolobosea</taxon>
        <taxon>Tetramitia</taxon>
        <taxon>Eutetramitia</taxon>
        <taxon>Vahlkampfiidae</taxon>
        <taxon>Naegleria</taxon>
    </lineage>
</organism>
<dbReference type="Gene3D" id="3.40.630.30">
    <property type="match status" value="1"/>
</dbReference>
<dbReference type="EMBL" id="PYSW02000014">
    <property type="protein sequence ID" value="KAG2386983.1"/>
    <property type="molecule type" value="Genomic_DNA"/>
</dbReference>
<protein>
    <recommendedName>
        <fullName evidence="1">N-acetyltransferase domain-containing protein</fullName>
    </recommendedName>
</protein>
<gene>
    <name evidence="2" type="ORF">C9374_002018</name>
</gene>
<comment type="caution">
    <text evidence="2">The sequence shown here is derived from an EMBL/GenBank/DDBJ whole genome shotgun (WGS) entry which is preliminary data.</text>
</comment>
<dbReference type="Pfam" id="PF13302">
    <property type="entry name" value="Acetyltransf_3"/>
    <property type="match status" value="1"/>
</dbReference>
<proteinExistence type="predicted"/>
<evidence type="ECO:0000313" key="3">
    <source>
        <dbReference type="Proteomes" id="UP000816034"/>
    </source>
</evidence>
<feature type="domain" description="N-acetyltransferase" evidence="1">
    <location>
        <begin position="9"/>
        <end position="160"/>
    </location>
</feature>
<dbReference type="AlphaFoldDB" id="A0AA88GW99"/>
<dbReference type="InterPro" id="IPR000182">
    <property type="entry name" value="GNAT_dom"/>
</dbReference>
<accession>A0AA88GW99</accession>
<dbReference type="CDD" id="cd04301">
    <property type="entry name" value="NAT_SF"/>
    <property type="match status" value="1"/>
</dbReference>
<dbReference type="Proteomes" id="UP000816034">
    <property type="component" value="Unassembled WGS sequence"/>
</dbReference>
<sequence length="170" mass="20001">MGQSKRYEIHFAKWNDSGTSFRTAWERNFNARQYQVQYWPMKLLVDTSVNSEQGDDEREIIGCCGLRPYDLDHHIYEMGIHLKEKYWGKGYAQEACLGVMEYAFNNTINLNVSSLFAGHHPDNTSSAHLLKKLGFQFTHNEYYAPTGLLHPSYLMKKDEYFKQQEVHRHD</sequence>
<dbReference type="SUPFAM" id="SSF55729">
    <property type="entry name" value="Acyl-CoA N-acyltransferases (Nat)"/>
    <property type="match status" value="1"/>
</dbReference>
<dbReference type="PANTHER" id="PTHR43792">
    <property type="entry name" value="GNAT FAMILY, PUTATIVE (AFU_ORTHOLOGUE AFUA_3G00765)-RELATED-RELATED"/>
    <property type="match status" value="1"/>
</dbReference>